<accession>A0A6H1ZXG0</accession>
<protein>
    <submittedName>
        <fullName evidence="1">Uncharacterized protein</fullName>
    </submittedName>
</protein>
<proteinExistence type="predicted"/>
<reference evidence="1" key="1">
    <citation type="submission" date="2020-03" db="EMBL/GenBank/DDBJ databases">
        <title>The deep terrestrial virosphere.</title>
        <authorList>
            <person name="Holmfeldt K."/>
            <person name="Nilsson E."/>
            <person name="Simone D."/>
            <person name="Lopez-Fernandez M."/>
            <person name="Wu X."/>
            <person name="de Brujin I."/>
            <person name="Lundin D."/>
            <person name="Andersson A."/>
            <person name="Bertilsson S."/>
            <person name="Dopson M."/>
        </authorList>
    </citation>
    <scope>NUCLEOTIDE SEQUENCE</scope>
    <source>
        <strain evidence="1">TM448A02484</strain>
    </source>
</reference>
<dbReference type="AlphaFoldDB" id="A0A6H1ZXG0"/>
<name>A0A6H1ZXG0_9ZZZZ</name>
<dbReference type="EMBL" id="MT144313">
    <property type="protein sequence ID" value="QJA52111.1"/>
    <property type="molecule type" value="Genomic_DNA"/>
</dbReference>
<evidence type="ECO:0000313" key="1">
    <source>
        <dbReference type="EMBL" id="QJA52111.1"/>
    </source>
</evidence>
<organism evidence="1">
    <name type="scientific">viral metagenome</name>
    <dbReference type="NCBI Taxonomy" id="1070528"/>
    <lineage>
        <taxon>unclassified sequences</taxon>
        <taxon>metagenomes</taxon>
        <taxon>organismal metagenomes</taxon>
    </lineage>
</organism>
<gene>
    <name evidence="1" type="ORF">TM448A02484_0008</name>
</gene>
<sequence length="114" mass="12406">MVDALLKPIQKARIHNIAVSSGADFLATDLSPSKPPTLFRVMISVDTATRFSAYLIFNGADVVISHFNQGIDLVANCLYIFDILVGSLDTINFIVDDDVTINDFTVQEITAGTQ</sequence>